<name>A0ABD0JJ40_9CAEN</name>
<evidence type="ECO:0000256" key="1">
    <source>
        <dbReference type="SAM" id="MobiDB-lite"/>
    </source>
</evidence>
<proteinExistence type="predicted"/>
<dbReference type="AlphaFoldDB" id="A0ABD0JJ40"/>
<feature type="compositionally biased region" description="Basic residues" evidence="1">
    <location>
        <begin position="1"/>
        <end position="10"/>
    </location>
</feature>
<dbReference type="Proteomes" id="UP001519460">
    <property type="component" value="Unassembled WGS sequence"/>
</dbReference>
<protein>
    <submittedName>
        <fullName evidence="2">Uncharacterized protein</fullName>
    </submittedName>
</protein>
<feature type="compositionally biased region" description="Polar residues" evidence="1">
    <location>
        <begin position="70"/>
        <end position="81"/>
    </location>
</feature>
<evidence type="ECO:0000313" key="2">
    <source>
        <dbReference type="EMBL" id="KAK7475027.1"/>
    </source>
</evidence>
<comment type="caution">
    <text evidence="2">The sequence shown here is derived from an EMBL/GenBank/DDBJ whole genome shotgun (WGS) entry which is preliminary data.</text>
</comment>
<feature type="compositionally biased region" description="Basic residues" evidence="1">
    <location>
        <begin position="40"/>
        <end position="61"/>
    </location>
</feature>
<keyword evidence="3" id="KW-1185">Reference proteome</keyword>
<reference evidence="2 3" key="1">
    <citation type="journal article" date="2023" name="Sci. Data">
        <title>Genome assembly of the Korean intertidal mud-creeper Batillaria attramentaria.</title>
        <authorList>
            <person name="Patra A.K."/>
            <person name="Ho P.T."/>
            <person name="Jun S."/>
            <person name="Lee S.J."/>
            <person name="Kim Y."/>
            <person name="Won Y.J."/>
        </authorList>
    </citation>
    <scope>NUCLEOTIDE SEQUENCE [LARGE SCALE GENOMIC DNA]</scope>
    <source>
        <strain evidence="2">Wonlab-2016</strain>
    </source>
</reference>
<feature type="compositionally biased region" description="Low complexity" evidence="1">
    <location>
        <begin position="19"/>
        <end position="30"/>
    </location>
</feature>
<evidence type="ECO:0000313" key="3">
    <source>
        <dbReference type="Proteomes" id="UP001519460"/>
    </source>
</evidence>
<gene>
    <name evidence="2" type="ORF">BaRGS_00033708</name>
</gene>
<sequence length="99" mass="10929">MNTHTHRRRCLVSAQKPLGQTQTGSSGSETSFKETTSPKARTHTVSKRPKGGKGKERKTLRREKPLVLLSINNRRPNTANTPHKRTPSPIHTAPGSAVR</sequence>
<dbReference type="EMBL" id="JACVVK020000417">
    <property type="protein sequence ID" value="KAK7475027.1"/>
    <property type="molecule type" value="Genomic_DNA"/>
</dbReference>
<feature type="region of interest" description="Disordered" evidence="1">
    <location>
        <begin position="1"/>
        <end position="99"/>
    </location>
</feature>
<organism evidence="2 3">
    <name type="scientific">Batillaria attramentaria</name>
    <dbReference type="NCBI Taxonomy" id="370345"/>
    <lineage>
        <taxon>Eukaryota</taxon>
        <taxon>Metazoa</taxon>
        <taxon>Spiralia</taxon>
        <taxon>Lophotrochozoa</taxon>
        <taxon>Mollusca</taxon>
        <taxon>Gastropoda</taxon>
        <taxon>Caenogastropoda</taxon>
        <taxon>Sorbeoconcha</taxon>
        <taxon>Cerithioidea</taxon>
        <taxon>Batillariidae</taxon>
        <taxon>Batillaria</taxon>
    </lineage>
</organism>
<accession>A0ABD0JJ40</accession>